<proteinExistence type="predicted"/>
<keyword evidence="3" id="KW-0378">Hydrolase</keyword>
<keyword evidence="1" id="KW-1133">Transmembrane helix</keyword>
<keyword evidence="4" id="KW-1185">Reference proteome</keyword>
<evidence type="ECO:0000256" key="1">
    <source>
        <dbReference type="SAM" id="Phobius"/>
    </source>
</evidence>
<evidence type="ECO:0000313" key="3">
    <source>
        <dbReference type="EMBL" id="MCW7753383.1"/>
    </source>
</evidence>
<dbReference type="InterPro" id="IPR013830">
    <property type="entry name" value="SGNH_hydro"/>
</dbReference>
<name>A0ABT3N7E7_9BACT</name>
<protein>
    <submittedName>
        <fullName evidence="3">SGNH/GDSL hydrolase family protein</fullName>
    </submittedName>
</protein>
<feature type="domain" description="SGNH hydrolase-type esterase" evidence="2">
    <location>
        <begin position="56"/>
        <end position="232"/>
    </location>
</feature>
<dbReference type="InterPro" id="IPR036514">
    <property type="entry name" value="SGNH_hydro_sf"/>
</dbReference>
<organism evidence="3 4">
    <name type="scientific">Desulfobotulus pelophilus</name>
    <dbReference type="NCBI Taxonomy" id="2823377"/>
    <lineage>
        <taxon>Bacteria</taxon>
        <taxon>Pseudomonadati</taxon>
        <taxon>Thermodesulfobacteriota</taxon>
        <taxon>Desulfobacteria</taxon>
        <taxon>Desulfobacterales</taxon>
        <taxon>Desulfobacteraceae</taxon>
        <taxon>Desulfobotulus</taxon>
    </lineage>
</organism>
<dbReference type="Gene3D" id="3.40.50.1110">
    <property type="entry name" value="SGNH hydrolase"/>
    <property type="match status" value="1"/>
</dbReference>
<dbReference type="InterPro" id="IPR051532">
    <property type="entry name" value="Ester_Hydrolysis_Enzymes"/>
</dbReference>
<evidence type="ECO:0000313" key="4">
    <source>
        <dbReference type="Proteomes" id="UP001209681"/>
    </source>
</evidence>
<reference evidence="3 4" key="1">
    <citation type="submission" date="2022-11" db="EMBL/GenBank/DDBJ databases">
        <title>Desulfobotulus tamanensis H1 sp. nov. - anaerobic, alkaliphilic, sulphate reducing bacterium isolated from terrestrial mud volcano.</title>
        <authorList>
            <person name="Frolova A."/>
            <person name="Merkel A.Y."/>
            <person name="Slobodkin A.I."/>
        </authorList>
    </citation>
    <scope>NUCLEOTIDE SEQUENCE [LARGE SCALE GENOMIC DNA]</scope>
    <source>
        <strain evidence="3 4">H1</strain>
    </source>
</reference>
<gene>
    <name evidence="3" type="ORF">OOT00_05210</name>
</gene>
<dbReference type="Proteomes" id="UP001209681">
    <property type="component" value="Unassembled WGS sequence"/>
</dbReference>
<feature type="transmembrane region" description="Helical" evidence="1">
    <location>
        <begin position="6"/>
        <end position="28"/>
    </location>
</feature>
<dbReference type="EMBL" id="JAPFPW010000004">
    <property type="protein sequence ID" value="MCW7753383.1"/>
    <property type="molecule type" value="Genomic_DNA"/>
</dbReference>
<sequence length="249" mass="26969">MAEFLLRWLVNLSLLFSPFFLVQGWWLCRTIPRLPEADGPVRGRVPGRAPGFHILLIGESTAAGVGAASQKEALAGQLAKASAERAGCEVFWQVLGRNGLTARDACTLVAGSRVFFSPDVVVLVLGVNDVVRMRSASVWRKDLRALISLLRRRWEAVPVVLAGVPPVGLFPALPQPLREILGLRGRMLDAVSRSLAEKSSGVSHAAGPVGVHPEPEFFCSDGFHPSPVGYAIWGRYLAEVLVPEICMDQ</sequence>
<evidence type="ECO:0000259" key="2">
    <source>
        <dbReference type="Pfam" id="PF13472"/>
    </source>
</evidence>
<dbReference type="SUPFAM" id="SSF52266">
    <property type="entry name" value="SGNH hydrolase"/>
    <property type="match status" value="1"/>
</dbReference>
<keyword evidence="1" id="KW-0812">Transmembrane</keyword>
<dbReference type="PANTHER" id="PTHR30383:SF24">
    <property type="entry name" value="THIOESTERASE 1_PROTEASE 1_LYSOPHOSPHOLIPASE L1"/>
    <property type="match status" value="1"/>
</dbReference>
<dbReference type="GO" id="GO:0016787">
    <property type="term" value="F:hydrolase activity"/>
    <property type="evidence" value="ECO:0007669"/>
    <property type="project" value="UniProtKB-KW"/>
</dbReference>
<comment type="caution">
    <text evidence="3">The sequence shown here is derived from an EMBL/GenBank/DDBJ whole genome shotgun (WGS) entry which is preliminary data.</text>
</comment>
<dbReference type="PANTHER" id="PTHR30383">
    <property type="entry name" value="THIOESTERASE 1/PROTEASE 1/LYSOPHOSPHOLIPASE L1"/>
    <property type="match status" value="1"/>
</dbReference>
<dbReference type="RefSeq" id="WP_265424251.1">
    <property type="nucleotide sequence ID" value="NZ_JAPFPW010000004.1"/>
</dbReference>
<dbReference type="Pfam" id="PF13472">
    <property type="entry name" value="Lipase_GDSL_2"/>
    <property type="match status" value="1"/>
</dbReference>
<dbReference type="CDD" id="cd01836">
    <property type="entry name" value="FeeA_FeeB_like"/>
    <property type="match status" value="1"/>
</dbReference>
<keyword evidence="1" id="KW-0472">Membrane</keyword>
<accession>A0ABT3N7E7</accession>